<dbReference type="InterPro" id="IPR043149">
    <property type="entry name" value="TagF_N"/>
</dbReference>
<dbReference type="InterPro" id="IPR043148">
    <property type="entry name" value="TagF_C"/>
</dbReference>
<keyword evidence="9" id="KW-1185">Reference proteome</keyword>
<evidence type="ECO:0000313" key="8">
    <source>
        <dbReference type="EMBL" id="MDO8226934.1"/>
    </source>
</evidence>
<gene>
    <name evidence="8" type="ORF">KHP33_019155</name>
</gene>
<keyword evidence="5" id="KW-0777">Teichoic acid biosynthesis</keyword>
<evidence type="ECO:0000256" key="3">
    <source>
        <dbReference type="ARBA" id="ARBA00022475"/>
    </source>
</evidence>
<evidence type="ECO:0000313" key="9">
    <source>
        <dbReference type="Proteomes" id="UP001177121"/>
    </source>
</evidence>
<evidence type="ECO:0000256" key="6">
    <source>
        <dbReference type="ARBA" id="ARBA00023136"/>
    </source>
</evidence>
<comment type="subcellular location">
    <subcellularLocation>
        <location evidence="1">Cell membrane</location>
        <topology evidence="1">Peripheral membrane protein</topology>
    </subcellularLocation>
</comment>
<dbReference type="Gene3D" id="3.40.50.12580">
    <property type="match status" value="1"/>
</dbReference>
<dbReference type="CDD" id="cd00761">
    <property type="entry name" value="Glyco_tranf_GTA_type"/>
    <property type="match status" value="1"/>
</dbReference>
<keyword evidence="3" id="KW-1003">Cell membrane</keyword>
<dbReference type="SUPFAM" id="SSF53756">
    <property type="entry name" value="UDP-Glycosyltransferase/glycogen phosphorylase"/>
    <property type="match status" value="1"/>
</dbReference>
<dbReference type="InterPro" id="IPR001173">
    <property type="entry name" value="Glyco_trans_2-like"/>
</dbReference>
<evidence type="ECO:0000256" key="1">
    <source>
        <dbReference type="ARBA" id="ARBA00004202"/>
    </source>
</evidence>
<organism evidence="8 9">
    <name type="scientific">Bacillus cabrialesii subsp. tritici</name>
    <dbReference type="NCBI Taxonomy" id="2944916"/>
    <lineage>
        <taxon>Bacteria</taxon>
        <taxon>Bacillati</taxon>
        <taxon>Bacillota</taxon>
        <taxon>Bacilli</taxon>
        <taxon>Bacillales</taxon>
        <taxon>Bacillaceae</taxon>
        <taxon>Bacillus</taxon>
        <taxon>Bacillus cabrialesii</taxon>
    </lineage>
</organism>
<dbReference type="InterPro" id="IPR007554">
    <property type="entry name" value="Glycerophosphate_synth"/>
</dbReference>
<dbReference type="Gene3D" id="3.40.50.11820">
    <property type="match status" value="1"/>
</dbReference>
<dbReference type="InterPro" id="IPR029044">
    <property type="entry name" value="Nucleotide-diphossugar_trans"/>
</dbReference>
<dbReference type="Gene3D" id="3.90.550.10">
    <property type="entry name" value="Spore Coat Polysaccharide Biosynthesis Protein SpsA, Chain A"/>
    <property type="match status" value="1"/>
</dbReference>
<dbReference type="Pfam" id="PF00535">
    <property type="entry name" value="Glycos_transf_2"/>
    <property type="match status" value="1"/>
</dbReference>
<dbReference type="SUPFAM" id="SSF53448">
    <property type="entry name" value="Nucleotide-diphospho-sugar transferases"/>
    <property type="match status" value="1"/>
</dbReference>
<evidence type="ECO:0000256" key="4">
    <source>
        <dbReference type="ARBA" id="ARBA00022679"/>
    </source>
</evidence>
<evidence type="ECO:0000256" key="2">
    <source>
        <dbReference type="ARBA" id="ARBA00010488"/>
    </source>
</evidence>
<evidence type="ECO:0000256" key="5">
    <source>
        <dbReference type="ARBA" id="ARBA00022944"/>
    </source>
</evidence>
<accession>A0ABT9DQQ7</accession>
<feature type="domain" description="Glycosyltransferase 2-like" evidence="7">
    <location>
        <begin position="9"/>
        <end position="169"/>
    </location>
</feature>
<sequence>MTKRKPKISVIVPVYNVEKYLRECLDSLANQTLKSIEVLMVNDGSADNSGLIMDEYSSKYDNFYSYHKENGGLGHARNYGVQYAKGEFIAFVDSDDYLSLDAYKKMYQLASENQTDIVIGNVKRFNSTKVYGSGLHKKVFSDTIPKTHITKNNELIYDTTAWNKIFRREFWIKNDFKFPEGMLYEDLPVTIPAHYKAESVSVLEDFIYFWRTREAGDKSITQQRNDLVNLTDRLKALDLVDSFFNHANIKGELKDLKDYKALSLDIPLYLNILDTADSEYIKVFMTKVSTYLQTISDETFRKLNAIDRAKYYFISKNDIERLLDVLKFQKNEFKYSKPKKVKGQFFWEFPFGKELPKDICKADSEFTIKRKIERVEWDSSVIRIEGYHFIRHLDIKRKKDVSFKAYVFDPISGEKKFINCFLVKRPDITLKFGTKKNNNIPLSRVNNYDWSGYIIEVDTNDLFDRLSGKLEIWIEINCSGKTRSYRVGEPVSGKNPRPKHRVYSSRRIFIKYNSSWDLYLDLKPVTTQVNSLLYDNGNLIVKGETSLPLNECQLLFRDYDKNEQYRYYMENDGQSNSFKTIIPKSTIDRLKNNTELIGYVRYNNDNEPLTYLESVKVENIVLDTKEISIDASPAGNLRILTRNYTAYLKDINFSNENLLIEASMTDKYIKTLKNLTDINMVLKNVETGHTVSGNILREYKEKGEFFLKTSFYLSNNEVRTPFNEGYGVWRVYLEFTVKGNKSFKKLKRIKVRDKEINFPKKTVGNIKYSPYVTKEDNISINNIFEWNWIERGPRRQEVIEKFLYPLFRLLPMKKKTIVFESYWGKQISCNPKAIYDYINEHYPEYECVWMVNNDYVKVDGEAIKVKIKSLKYFQYMARAKYFVNNVNFPDFYEKRKNAIELQTMHGTPLKTLGLDVPGEVDTEDKRNRFLRRCGRWDYLTVPSKYVSDLARRIYDYKNEILETGYPRNDKLFKDNNEVFRNQLKKKLNLPNDKKIILYAPTFRVKNGFELKLDLEKLRKKLKDDYVILLRLHYFISDELDISNFKGFAYNLSNYDDIQDLYLLSDVLITDYSSVMFDYGILKKPMIFFTYDLEEYRDNLRGMYLNIEDEAPGPLVRDNMSLIDSIEKLDNYFTQYGEKYNSFRAKYCEFDDGNASVKVVKKFLNVD</sequence>
<protein>
    <submittedName>
        <fullName evidence="8">CDP-glycerol glycerophosphotransferase family protein</fullName>
    </submittedName>
</protein>
<name>A0ABT9DQQ7_9BACI</name>
<dbReference type="PANTHER" id="PTHR37316">
    <property type="entry name" value="TEICHOIC ACID GLYCEROL-PHOSPHATE PRIMASE"/>
    <property type="match status" value="1"/>
</dbReference>
<dbReference type="RefSeq" id="WP_213401000.1">
    <property type="nucleotide sequence ID" value="NZ_JAHBMK020000001.1"/>
</dbReference>
<reference evidence="8" key="1">
    <citation type="submission" date="2023-07" db="EMBL/GenBank/DDBJ databases">
        <title>Biological control against Fusarium languescens, the causal agent of wilt in Jalapeno peppers, by a novel bacterial subspecies: Bacillus cabrialesii subsp. tritici TSO2.</title>
        <authorList>
            <person name="Montoya-Martinez A.C."/>
            <person name="Figueroa-Brambila K.M."/>
            <person name="Escalante-Beltran A."/>
            <person name="Lopez-Montoya N.D."/>
            <person name="Valenzuela-Ruiz V."/>
            <person name="Parra-Cota F.I."/>
            <person name="Estrada Alvarado M.I."/>
            <person name="De Los Santos Villalobos S."/>
        </authorList>
    </citation>
    <scope>NUCLEOTIDE SEQUENCE</scope>
    <source>
        <strain evidence="8">TSO2</strain>
    </source>
</reference>
<keyword evidence="4" id="KW-0808">Transferase</keyword>
<evidence type="ECO:0000259" key="7">
    <source>
        <dbReference type="Pfam" id="PF00535"/>
    </source>
</evidence>
<dbReference type="PANTHER" id="PTHR37316:SF3">
    <property type="entry name" value="TEICHOIC ACID GLYCEROL-PHOSPHATE TRANSFERASE"/>
    <property type="match status" value="1"/>
</dbReference>
<proteinExistence type="inferred from homology"/>
<dbReference type="InterPro" id="IPR051612">
    <property type="entry name" value="Teichoic_Acid_Biosynth"/>
</dbReference>
<dbReference type="Proteomes" id="UP001177121">
    <property type="component" value="Unassembled WGS sequence"/>
</dbReference>
<dbReference type="Pfam" id="PF04464">
    <property type="entry name" value="Glyphos_transf"/>
    <property type="match status" value="1"/>
</dbReference>
<comment type="caution">
    <text evidence="8">The sequence shown here is derived from an EMBL/GenBank/DDBJ whole genome shotgun (WGS) entry which is preliminary data.</text>
</comment>
<keyword evidence="6" id="KW-0472">Membrane</keyword>
<comment type="similarity">
    <text evidence="2">Belongs to the CDP-glycerol glycerophosphotransferase family.</text>
</comment>
<dbReference type="EMBL" id="JAHBMK020000001">
    <property type="protein sequence ID" value="MDO8226934.1"/>
    <property type="molecule type" value="Genomic_DNA"/>
</dbReference>